<dbReference type="Proteomes" id="UP001165960">
    <property type="component" value="Unassembled WGS sequence"/>
</dbReference>
<evidence type="ECO:0000313" key="2">
    <source>
        <dbReference type="Proteomes" id="UP001165960"/>
    </source>
</evidence>
<accession>A0ACC2T1K4</accession>
<dbReference type="EMBL" id="QTSX02003728">
    <property type="protein sequence ID" value="KAJ9068478.1"/>
    <property type="molecule type" value="Genomic_DNA"/>
</dbReference>
<comment type="caution">
    <text evidence="1">The sequence shown here is derived from an EMBL/GenBank/DDBJ whole genome shotgun (WGS) entry which is preliminary data.</text>
</comment>
<name>A0ACC2T1K4_9FUNG</name>
<protein>
    <submittedName>
        <fullName evidence="1">Uncharacterized protein</fullName>
    </submittedName>
</protein>
<organism evidence="1 2">
    <name type="scientific">Entomophthora muscae</name>
    <dbReference type="NCBI Taxonomy" id="34485"/>
    <lineage>
        <taxon>Eukaryota</taxon>
        <taxon>Fungi</taxon>
        <taxon>Fungi incertae sedis</taxon>
        <taxon>Zoopagomycota</taxon>
        <taxon>Entomophthoromycotina</taxon>
        <taxon>Entomophthoromycetes</taxon>
        <taxon>Entomophthorales</taxon>
        <taxon>Entomophthoraceae</taxon>
        <taxon>Entomophthora</taxon>
    </lineage>
</organism>
<keyword evidence="2" id="KW-1185">Reference proteome</keyword>
<evidence type="ECO:0000313" key="1">
    <source>
        <dbReference type="EMBL" id="KAJ9068478.1"/>
    </source>
</evidence>
<gene>
    <name evidence="1" type="ORF">DSO57_1028208</name>
</gene>
<proteinExistence type="predicted"/>
<sequence>MGFAGTQVGLLSRGEAATGPEMDRIGDRFLMRFDAWGRDPRARRGRMLSLAKFGLIGFAVVWNNGPGIACML</sequence>
<reference evidence="1" key="1">
    <citation type="submission" date="2022-04" db="EMBL/GenBank/DDBJ databases">
        <title>Genome of the entomopathogenic fungus Entomophthora muscae.</title>
        <authorList>
            <person name="Elya C."/>
            <person name="Lovett B.R."/>
            <person name="Lee E."/>
            <person name="Macias A.M."/>
            <person name="Hajek A.E."/>
            <person name="De Bivort B.L."/>
            <person name="Kasson M.T."/>
            <person name="De Fine Licht H.H."/>
            <person name="Stajich J.E."/>
        </authorList>
    </citation>
    <scope>NUCLEOTIDE SEQUENCE</scope>
    <source>
        <strain evidence="1">Berkeley</strain>
    </source>
</reference>